<reference evidence="1" key="2">
    <citation type="submission" date="2020-09" db="EMBL/GenBank/DDBJ databases">
        <authorList>
            <person name="Sun Q."/>
            <person name="Kim S."/>
        </authorList>
    </citation>
    <scope>NUCLEOTIDE SEQUENCE</scope>
    <source>
        <strain evidence="1">KCTC 32182</strain>
    </source>
</reference>
<dbReference type="RefSeq" id="WP_189534907.1">
    <property type="nucleotide sequence ID" value="NZ_BMYX01000015.1"/>
</dbReference>
<dbReference type="AlphaFoldDB" id="A0A918P552"/>
<proteinExistence type="predicted"/>
<organism evidence="1 2">
    <name type="scientific">Paludibacterium paludis</name>
    <dbReference type="NCBI Taxonomy" id="1225769"/>
    <lineage>
        <taxon>Bacteria</taxon>
        <taxon>Pseudomonadati</taxon>
        <taxon>Pseudomonadota</taxon>
        <taxon>Betaproteobacteria</taxon>
        <taxon>Neisseriales</taxon>
        <taxon>Chromobacteriaceae</taxon>
        <taxon>Paludibacterium</taxon>
    </lineage>
</organism>
<protein>
    <submittedName>
        <fullName evidence="1">Uncharacterized protein</fullName>
    </submittedName>
</protein>
<dbReference type="Proteomes" id="UP000645257">
    <property type="component" value="Unassembled WGS sequence"/>
</dbReference>
<gene>
    <name evidence="1" type="ORF">GCM10011289_25510</name>
</gene>
<evidence type="ECO:0000313" key="1">
    <source>
        <dbReference type="EMBL" id="GGY20785.1"/>
    </source>
</evidence>
<keyword evidence="2" id="KW-1185">Reference proteome</keyword>
<reference evidence="1" key="1">
    <citation type="journal article" date="2014" name="Int. J. Syst. Evol. Microbiol.">
        <title>Complete genome sequence of Corynebacterium casei LMG S-19264T (=DSM 44701T), isolated from a smear-ripened cheese.</title>
        <authorList>
            <consortium name="US DOE Joint Genome Institute (JGI-PGF)"/>
            <person name="Walter F."/>
            <person name="Albersmeier A."/>
            <person name="Kalinowski J."/>
            <person name="Ruckert C."/>
        </authorList>
    </citation>
    <scope>NUCLEOTIDE SEQUENCE</scope>
    <source>
        <strain evidence="1">KCTC 32182</strain>
    </source>
</reference>
<evidence type="ECO:0000313" key="2">
    <source>
        <dbReference type="Proteomes" id="UP000645257"/>
    </source>
</evidence>
<comment type="caution">
    <text evidence="1">The sequence shown here is derived from an EMBL/GenBank/DDBJ whole genome shotgun (WGS) entry which is preliminary data.</text>
</comment>
<sequence>MKPPGTHSNQTGISLLEATLSLSLISLMLAGGVRWVHDSVREHKAMTLARQQGRLVEAANDYLRQHIKDVRFRHNAPGTWVAVRLGGNEAPFLSAANPGWGRIDDRRPGLAGLSRGNTQNRQVCLMVQPAISGLPLRAMLMTRGNGPAPDMELARRAAAIAGMNTGVGTGRNAVDGGAWKAASLDTLIAPSSYPNTASAGGCDASLAVDQGDLVTPLVVNADDGDVVSQDFLLRETDPTAHHIGNHFETDEYLADTASAPAANALVVEHGDAAAGTRGELRLDGQSLTTSNYVLKANQAIADFALALVNPDAPFASSQPGDAAGSVDTRVRTRSLVTGNGGLYFNRYRNAADGLPGDAIPFLAPALNLAQPGAGADPLTATLPRVRVDSLLRLMGPTDADQLALYNYPDVYYDYGRYLWNRNEIHKRPAGLSAPGDFTLRGMAGPYAFNSYYLPTMSDILDTPKKQSAAMPTYKDKNMDITGTDTTFAHSPVSGVPCQPSGLLTLLGEYRDDSSGRQTGYRDRGQTDPDYTAAALAYCARPSRDPLDTAPSTWYFPLVSREPFNPEQISWMLTQLNDPAVSAKTLWDPKKSSYHYSISYGQKSSQTDRAKFGVASENALNRNPDLVEKGDLDWTMADFPARKGDFK</sequence>
<dbReference type="EMBL" id="BMYX01000015">
    <property type="protein sequence ID" value="GGY20785.1"/>
    <property type="molecule type" value="Genomic_DNA"/>
</dbReference>
<name>A0A918P552_9NEIS</name>
<accession>A0A918P552</accession>